<accession>A0A2K0AXA2</accession>
<evidence type="ECO:0000313" key="2">
    <source>
        <dbReference type="Proteomes" id="UP000053523"/>
    </source>
</evidence>
<reference evidence="1 2" key="1">
    <citation type="submission" date="2017-12" db="EMBL/GenBank/DDBJ databases">
        <title>FDA dAtabase for Regulatory Grade micrObial Sequences (FDA-ARGOS): Supporting development and validation of Infectious Disease Dx tests.</title>
        <authorList>
            <person name="Hoffmann M."/>
            <person name="Allard M."/>
            <person name="Evans P."/>
            <person name="Brown E."/>
            <person name="Tallon L."/>
            <person name="Sadzewicz L."/>
            <person name="Sengamalay N."/>
            <person name="Ott S."/>
            <person name="Godinez A."/>
            <person name="Nagaraj S."/>
            <person name="Vavikolanu K."/>
            <person name="Aluvathingal J."/>
            <person name="Nadendla S."/>
            <person name="Sichtig H."/>
        </authorList>
    </citation>
    <scope>NUCLEOTIDE SEQUENCE [LARGE SCALE GENOMIC DNA]</scope>
    <source>
        <strain evidence="1 2">FDAARGOS_148</strain>
    </source>
</reference>
<gene>
    <name evidence="1" type="ORF">AL503_002185</name>
</gene>
<protein>
    <submittedName>
        <fullName evidence="1">Uncharacterized protein</fullName>
    </submittedName>
</protein>
<proteinExistence type="predicted"/>
<dbReference type="EMBL" id="LORN02000007">
    <property type="protein sequence ID" value="PNN29610.1"/>
    <property type="molecule type" value="Genomic_DNA"/>
</dbReference>
<evidence type="ECO:0000313" key="1">
    <source>
        <dbReference type="EMBL" id="PNN29610.1"/>
    </source>
</evidence>
<sequence length="96" mass="11493">MNQRIYTSVQSAFAWTFNEKEDLADIRNYFKLDDEFECIKDVIQSIPNSDLEDYLLKNSYLVKENDHFVFYEEIDYTDDDLLFYLSNKLGVNEGEH</sequence>
<comment type="caution">
    <text evidence="1">The sequence shown here is derived from an EMBL/GenBank/DDBJ whole genome shotgun (WGS) entry which is preliminary data.</text>
</comment>
<name>A0A2K0AXA2_STAHA</name>
<dbReference type="Proteomes" id="UP000053523">
    <property type="component" value="Unassembled WGS sequence"/>
</dbReference>
<dbReference type="AlphaFoldDB" id="A0A2K0AXA2"/>
<dbReference type="RefSeq" id="WP_151370739.1">
    <property type="nucleotide sequence ID" value="NZ_JAKVGY010000010.1"/>
</dbReference>
<organism evidence="1 2">
    <name type="scientific">Staphylococcus haemolyticus</name>
    <dbReference type="NCBI Taxonomy" id="1283"/>
    <lineage>
        <taxon>Bacteria</taxon>
        <taxon>Bacillati</taxon>
        <taxon>Bacillota</taxon>
        <taxon>Bacilli</taxon>
        <taxon>Bacillales</taxon>
        <taxon>Staphylococcaceae</taxon>
        <taxon>Staphylococcus</taxon>
    </lineage>
</organism>